<dbReference type="Proteomes" id="UP000188605">
    <property type="component" value="Unassembled WGS sequence"/>
</dbReference>
<proteinExistence type="predicted"/>
<dbReference type="EMBL" id="LJDB01000009">
    <property type="protein sequence ID" value="ONI42626.1"/>
    <property type="molecule type" value="Genomic_DNA"/>
</dbReference>
<sequence length="423" mass="47509">MLIKSLTGTKDIFGDEVNEWIKIEKTIRDLCKDFGFSEIRTPMFEFTSLFQRGVGETTDIVQKEMYSFIDKGENHITLKPESTAPAVRAYLEHNMHAKIQPVKMYYISPAFRYEKPQAGRYRQFHQFGVEMFGSSSAVADAEVIALGDMLLKRLGLKKVELHINSLGGPECRKQYNENLAKFLENKKEHLCELCNNRRLKNPLRVLDCKNEKCQKVLTDVPTTLTSLGEECKKHFEEVQALLTAMNINFIVDGSIVRGLDYYTKTVFEFISNEIGSQGTICGGGRYDKLVEEIGGNPTPAVGFGAGIERLLLTMEAENGPMYIDNSKDIFIGYRGEEAMIEAVKLTNELRQAGLKAETDPLGRSVKAQMKYANKLEVRYSAIIGESELETKALSLKNMATGEPSILPFSDVATFLKDDTNANL</sequence>
<comment type="caution">
    <text evidence="1">The sequence shown here is derived from an EMBL/GenBank/DDBJ whole genome shotgun (WGS) entry which is preliminary data.</text>
</comment>
<protein>
    <submittedName>
        <fullName evidence="1">Histidine--tRNA ligase</fullName>
    </submittedName>
</protein>
<evidence type="ECO:0000313" key="1">
    <source>
        <dbReference type="EMBL" id="ONI42626.1"/>
    </source>
</evidence>
<keyword evidence="1" id="KW-0436">Ligase</keyword>
<name>A0ACC8XGJ8_9FIRM</name>
<evidence type="ECO:0000313" key="2">
    <source>
        <dbReference type="Proteomes" id="UP000188605"/>
    </source>
</evidence>
<gene>
    <name evidence="1" type="ORF">AN396_13670</name>
</gene>
<keyword evidence="2" id="KW-1185">Reference proteome</keyword>
<accession>A0ACC8XGJ8</accession>
<organism evidence="1 2">
    <name type="scientific">Candidatus Epulonipiscium fishelsonii</name>
    <dbReference type="NCBI Taxonomy" id="77094"/>
    <lineage>
        <taxon>Bacteria</taxon>
        <taxon>Bacillati</taxon>
        <taxon>Bacillota</taxon>
        <taxon>Clostridia</taxon>
        <taxon>Lachnospirales</taxon>
        <taxon>Lachnospiraceae</taxon>
        <taxon>Candidatus Epulonipiscium</taxon>
    </lineage>
</organism>
<reference evidence="1" key="1">
    <citation type="submission" date="2016-08" db="EMBL/GenBank/DDBJ databases">
        <authorList>
            <person name="Ngugi D.K."/>
            <person name="Miyake S."/>
            <person name="Stingl U."/>
        </authorList>
    </citation>
    <scope>NUCLEOTIDE SEQUENCE</scope>
    <source>
        <strain evidence="1">SCG-B11WGA-EpuloA1</strain>
    </source>
</reference>